<evidence type="ECO:0000259" key="1">
    <source>
        <dbReference type="Pfam" id="PF02839"/>
    </source>
</evidence>
<name>X0ZY83_9ZZZZ</name>
<protein>
    <recommendedName>
        <fullName evidence="1">Chitin-binding type-3 domain-containing protein</fullName>
    </recommendedName>
</protein>
<accession>X0ZY83</accession>
<organism evidence="2">
    <name type="scientific">marine sediment metagenome</name>
    <dbReference type="NCBI Taxonomy" id="412755"/>
    <lineage>
        <taxon>unclassified sequences</taxon>
        <taxon>metagenomes</taxon>
        <taxon>ecological metagenomes</taxon>
    </lineage>
</organism>
<dbReference type="InterPro" id="IPR003610">
    <property type="entry name" value="CBM5/12"/>
</dbReference>
<gene>
    <name evidence="2" type="ORF">S01H1_77845</name>
</gene>
<dbReference type="Pfam" id="PF02839">
    <property type="entry name" value="CBM_5_12"/>
    <property type="match status" value="1"/>
</dbReference>
<evidence type="ECO:0000313" key="2">
    <source>
        <dbReference type="EMBL" id="GAG52971.1"/>
    </source>
</evidence>
<dbReference type="GO" id="GO:0005975">
    <property type="term" value="P:carbohydrate metabolic process"/>
    <property type="evidence" value="ECO:0007669"/>
    <property type="project" value="InterPro"/>
</dbReference>
<proteinExistence type="predicted"/>
<dbReference type="GO" id="GO:0004553">
    <property type="term" value="F:hydrolase activity, hydrolyzing O-glycosyl compounds"/>
    <property type="evidence" value="ECO:0007669"/>
    <property type="project" value="InterPro"/>
</dbReference>
<dbReference type="GO" id="GO:0030246">
    <property type="term" value="F:carbohydrate binding"/>
    <property type="evidence" value="ECO:0007669"/>
    <property type="project" value="InterPro"/>
</dbReference>
<reference evidence="2" key="1">
    <citation type="journal article" date="2014" name="Front. Microbiol.">
        <title>High frequency of phylogenetically diverse reductive dehalogenase-homologous genes in deep subseafloor sedimentary metagenomes.</title>
        <authorList>
            <person name="Kawai M."/>
            <person name="Futagami T."/>
            <person name="Toyoda A."/>
            <person name="Takaki Y."/>
            <person name="Nishi S."/>
            <person name="Hori S."/>
            <person name="Arai W."/>
            <person name="Tsubouchi T."/>
            <person name="Morono Y."/>
            <person name="Uchiyama I."/>
            <person name="Ito T."/>
            <person name="Fujiyama A."/>
            <person name="Inagaki F."/>
            <person name="Takami H."/>
        </authorList>
    </citation>
    <scope>NUCLEOTIDE SEQUENCE</scope>
    <source>
        <strain evidence="2">Expedition CK06-06</strain>
    </source>
</reference>
<feature type="non-terminal residue" evidence="2">
    <location>
        <position position="232"/>
    </location>
</feature>
<feature type="domain" description="Chitin-binding type-3" evidence="1">
    <location>
        <begin position="112"/>
        <end position="142"/>
    </location>
</feature>
<comment type="caution">
    <text evidence="2">The sequence shown here is derived from an EMBL/GenBank/DDBJ whole genome shotgun (WGS) entry which is preliminary data.</text>
</comment>
<dbReference type="Gene3D" id="2.10.10.20">
    <property type="entry name" value="Carbohydrate-binding module superfamily 5/12"/>
    <property type="match status" value="1"/>
</dbReference>
<dbReference type="AlphaFoldDB" id="X0ZY83"/>
<dbReference type="GO" id="GO:0005576">
    <property type="term" value="C:extracellular region"/>
    <property type="evidence" value="ECO:0007669"/>
    <property type="project" value="InterPro"/>
</dbReference>
<sequence>MATALEVINSARYDVGDYGTGVMWDNTELLNYLNRMVEVINSELVAQESELVEQEETDINCVANQKYVDLSNLNSGLWTNIIDVWIGQDLIEQISVRTMRYKRIFRNDNSATWATSTVYNVGDRVENNSIPYICLVAHTSGTFSTDLAAEKWETNYRAAQPYYWALQNQQLMFEQACPSSYSTLKIYYNVKQPILALDDDMPFQDRFNETFRSMLVMYAEGKKDGNVGSVNN</sequence>
<dbReference type="EMBL" id="BARS01052353">
    <property type="protein sequence ID" value="GAG52971.1"/>
    <property type="molecule type" value="Genomic_DNA"/>
</dbReference>